<evidence type="ECO:0000256" key="6">
    <source>
        <dbReference type="ARBA" id="ARBA00022741"/>
    </source>
</evidence>
<dbReference type="PANTHER" id="PTHR33571:SF14">
    <property type="entry name" value="PROTEIN ADENYLYLTRANSFERASE MJ0435-RELATED"/>
    <property type="match status" value="1"/>
</dbReference>
<evidence type="ECO:0000256" key="7">
    <source>
        <dbReference type="ARBA" id="ARBA00022840"/>
    </source>
</evidence>
<keyword evidence="2" id="KW-1277">Toxin-antitoxin system</keyword>
<evidence type="ECO:0000256" key="3">
    <source>
        <dbReference type="ARBA" id="ARBA00022679"/>
    </source>
</evidence>
<evidence type="ECO:0000259" key="10">
    <source>
        <dbReference type="Pfam" id="PF01909"/>
    </source>
</evidence>
<keyword evidence="3" id="KW-0808">Transferase</keyword>
<dbReference type="SUPFAM" id="SSF81301">
    <property type="entry name" value="Nucleotidyltransferase"/>
    <property type="match status" value="1"/>
</dbReference>
<evidence type="ECO:0000256" key="1">
    <source>
        <dbReference type="ARBA" id="ARBA00001946"/>
    </source>
</evidence>
<comment type="similarity">
    <text evidence="9">Belongs to the MntA antitoxin family.</text>
</comment>
<protein>
    <submittedName>
        <fullName evidence="11">Nucleotidyltransferase</fullName>
    </submittedName>
</protein>
<dbReference type="GO" id="GO:0005524">
    <property type="term" value="F:ATP binding"/>
    <property type="evidence" value="ECO:0007669"/>
    <property type="project" value="UniProtKB-KW"/>
</dbReference>
<name>A0A7C2A7L3_DESA2</name>
<dbReference type="InterPro" id="IPR052038">
    <property type="entry name" value="Type-VII_TA_antitoxin"/>
</dbReference>
<dbReference type="AlphaFoldDB" id="A0A7C2A7L3"/>
<evidence type="ECO:0000256" key="5">
    <source>
        <dbReference type="ARBA" id="ARBA00022723"/>
    </source>
</evidence>
<organism evidence="11">
    <name type="scientific">Desulfofervidus auxilii</name>
    <dbReference type="NCBI Taxonomy" id="1621989"/>
    <lineage>
        <taxon>Bacteria</taxon>
        <taxon>Pseudomonadati</taxon>
        <taxon>Thermodesulfobacteriota</taxon>
        <taxon>Candidatus Desulfofervidia</taxon>
        <taxon>Candidatus Desulfofervidales</taxon>
        <taxon>Candidatus Desulfofervidaceae</taxon>
        <taxon>Candidatus Desulfofervidus</taxon>
    </lineage>
</organism>
<dbReference type="PANTHER" id="PTHR33571">
    <property type="entry name" value="SSL8005 PROTEIN"/>
    <property type="match status" value="1"/>
</dbReference>
<dbReference type="GO" id="GO:0046872">
    <property type="term" value="F:metal ion binding"/>
    <property type="evidence" value="ECO:0007669"/>
    <property type="project" value="UniProtKB-KW"/>
</dbReference>
<evidence type="ECO:0000256" key="4">
    <source>
        <dbReference type="ARBA" id="ARBA00022695"/>
    </source>
</evidence>
<comment type="cofactor">
    <cofactor evidence="1">
        <name>Mg(2+)</name>
        <dbReference type="ChEBI" id="CHEBI:18420"/>
    </cofactor>
</comment>
<evidence type="ECO:0000256" key="2">
    <source>
        <dbReference type="ARBA" id="ARBA00022649"/>
    </source>
</evidence>
<dbReference type="Gene3D" id="3.30.460.10">
    <property type="entry name" value="Beta Polymerase, domain 2"/>
    <property type="match status" value="1"/>
</dbReference>
<reference evidence="11" key="1">
    <citation type="journal article" date="2020" name="mSystems">
        <title>Genome- and Community-Level Interaction Insights into Carbon Utilization and Element Cycling Functions of Hydrothermarchaeota in Hydrothermal Sediment.</title>
        <authorList>
            <person name="Zhou Z."/>
            <person name="Liu Y."/>
            <person name="Xu W."/>
            <person name="Pan J."/>
            <person name="Luo Z.H."/>
            <person name="Li M."/>
        </authorList>
    </citation>
    <scope>NUCLEOTIDE SEQUENCE [LARGE SCALE GENOMIC DNA]</scope>
    <source>
        <strain evidence="11">HyVt-389</strain>
    </source>
</reference>
<evidence type="ECO:0000256" key="8">
    <source>
        <dbReference type="ARBA" id="ARBA00022842"/>
    </source>
</evidence>
<keyword evidence="6" id="KW-0547">Nucleotide-binding</keyword>
<keyword evidence="5" id="KW-0479">Metal-binding</keyword>
<keyword evidence="7" id="KW-0067">ATP-binding</keyword>
<keyword evidence="8" id="KW-0460">Magnesium</keyword>
<sequence>MDKDKIERKLEEKKVYIKRVFHVREIGIFGSFIRGEQTESSDIDVLVEFEKGHKDFFNYMRLKYYLEELLEGKIDLVIKNAVKPRLRERIFSEVEYV</sequence>
<dbReference type="InterPro" id="IPR043519">
    <property type="entry name" value="NT_sf"/>
</dbReference>
<feature type="domain" description="Polymerase nucleotidyl transferase" evidence="10">
    <location>
        <begin position="18"/>
        <end position="96"/>
    </location>
</feature>
<comment type="caution">
    <text evidence="11">The sequence shown here is derived from an EMBL/GenBank/DDBJ whole genome shotgun (WGS) entry which is preliminary data.</text>
</comment>
<dbReference type="GO" id="GO:0016779">
    <property type="term" value="F:nucleotidyltransferase activity"/>
    <property type="evidence" value="ECO:0007669"/>
    <property type="project" value="UniProtKB-KW"/>
</dbReference>
<evidence type="ECO:0000256" key="9">
    <source>
        <dbReference type="ARBA" id="ARBA00038276"/>
    </source>
</evidence>
<proteinExistence type="inferred from homology"/>
<keyword evidence="4" id="KW-0548">Nucleotidyltransferase</keyword>
<dbReference type="CDD" id="cd05403">
    <property type="entry name" value="NT_KNTase_like"/>
    <property type="match status" value="1"/>
</dbReference>
<dbReference type="Pfam" id="PF01909">
    <property type="entry name" value="NTP_transf_2"/>
    <property type="match status" value="1"/>
</dbReference>
<evidence type="ECO:0000313" key="11">
    <source>
        <dbReference type="EMBL" id="HEC67275.1"/>
    </source>
</evidence>
<gene>
    <name evidence="11" type="ORF">ENI35_00425</name>
</gene>
<accession>A0A7C2A7L3</accession>
<dbReference type="EMBL" id="DRIH01000011">
    <property type="protein sequence ID" value="HEC67275.1"/>
    <property type="molecule type" value="Genomic_DNA"/>
</dbReference>
<dbReference type="InterPro" id="IPR002934">
    <property type="entry name" value="Polymerase_NTP_transf_dom"/>
</dbReference>
<dbReference type="Proteomes" id="UP000885738">
    <property type="component" value="Unassembled WGS sequence"/>
</dbReference>